<dbReference type="InterPro" id="IPR027901">
    <property type="entry name" value="CFAP90"/>
</dbReference>
<keyword evidence="3" id="KW-1185">Reference proteome</keyword>
<protein>
    <submittedName>
        <fullName evidence="1">Uncharacterized protein</fullName>
    </submittedName>
</protein>
<reference evidence="1" key="1">
    <citation type="journal article" date="2016" name="Sci. Rep.">
        <title>Molecular characterization of firefly nuptial gifts: a multi-omics approach sheds light on postcopulatory sexual selection.</title>
        <authorList>
            <person name="Al-Wathiqui N."/>
            <person name="Fallon T.R."/>
            <person name="South A."/>
            <person name="Weng J.K."/>
            <person name="Lewis S.M."/>
        </authorList>
    </citation>
    <scope>NUCLEOTIDE SEQUENCE</scope>
</reference>
<dbReference type="AlphaFoldDB" id="A0A1Y1MUD2"/>
<dbReference type="Pfam" id="PF15074">
    <property type="entry name" value="CFAP90"/>
    <property type="match status" value="1"/>
</dbReference>
<name>A0A1Y1MUD2_PHOPY</name>
<dbReference type="EMBL" id="GEZM01020423">
    <property type="protein sequence ID" value="JAV89274.1"/>
    <property type="molecule type" value="Transcribed_RNA"/>
</dbReference>
<evidence type="ECO:0000313" key="2">
    <source>
        <dbReference type="EMBL" id="KAB0803975.1"/>
    </source>
</evidence>
<dbReference type="EMBL" id="VVIM01000001">
    <property type="protein sequence ID" value="KAB0803975.1"/>
    <property type="molecule type" value="Genomic_DNA"/>
</dbReference>
<dbReference type="Proteomes" id="UP000327044">
    <property type="component" value="Unassembled WGS sequence"/>
</dbReference>
<evidence type="ECO:0000313" key="1">
    <source>
        <dbReference type="EMBL" id="JAV89274.1"/>
    </source>
</evidence>
<dbReference type="OrthoDB" id="10057935at2759"/>
<reference evidence="2 3" key="2">
    <citation type="journal article" date="2018" name="Elife">
        <title>Firefly genomes illuminate parallel origins of bioluminescence in beetles.</title>
        <authorList>
            <person name="Fallon T.R."/>
            <person name="Lower S.E."/>
            <person name="Chang C.H."/>
            <person name="Bessho-Uehara M."/>
            <person name="Martin G.J."/>
            <person name="Bewick A.J."/>
            <person name="Behringer M."/>
            <person name="Debat H.J."/>
            <person name="Wong I."/>
            <person name="Day J.C."/>
            <person name="Suvorov A."/>
            <person name="Silva C.J."/>
            <person name="Stanger-Hall K.F."/>
            <person name="Hall D.W."/>
            <person name="Schmitz R.J."/>
            <person name="Nelson D.R."/>
            <person name="Lewis S.M."/>
            <person name="Shigenobu S."/>
            <person name="Bybee S.M."/>
            <person name="Larracuente A.M."/>
            <person name="Oba Y."/>
            <person name="Weng J.K."/>
        </authorList>
    </citation>
    <scope>NUCLEOTIDE SEQUENCE [LARGE SCALE GENOMIC DNA]</scope>
    <source>
        <strain evidence="2">1611_PpyrPB1</strain>
        <tissue evidence="2">Whole body</tissue>
    </source>
</reference>
<proteinExistence type="predicted"/>
<reference evidence="2" key="3">
    <citation type="submission" date="2019-08" db="EMBL/GenBank/DDBJ databases">
        <authorList>
            <consortium name="Photinus pyralis genome working group"/>
            <person name="Fallon T.R."/>
            <person name="Sander Lower S.E."/>
            <person name="Weng J.-K."/>
        </authorList>
    </citation>
    <scope>NUCLEOTIDE SEQUENCE</scope>
    <source>
        <strain evidence="2">1611_PpyrPB1</strain>
        <tissue evidence="2">Whole body</tissue>
    </source>
</reference>
<dbReference type="InParanoid" id="A0A1Y1MUD2"/>
<organism evidence="1">
    <name type="scientific">Photinus pyralis</name>
    <name type="common">Common eastern firefly</name>
    <name type="synonym">Lampyris pyralis</name>
    <dbReference type="NCBI Taxonomy" id="7054"/>
    <lineage>
        <taxon>Eukaryota</taxon>
        <taxon>Metazoa</taxon>
        <taxon>Ecdysozoa</taxon>
        <taxon>Arthropoda</taxon>
        <taxon>Hexapoda</taxon>
        <taxon>Insecta</taxon>
        <taxon>Pterygota</taxon>
        <taxon>Neoptera</taxon>
        <taxon>Endopterygota</taxon>
        <taxon>Coleoptera</taxon>
        <taxon>Polyphaga</taxon>
        <taxon>Elateriformia</taxon>
        <taxon>Elateroidea</taxon>
        <taxon>Lampyridae</taxon>
        <taxon>Lampyrinae</taxon>
        <taxon>Photinus</taxon>
    </lineage>
</organism>
<evidence type="ECO:0000313" key="3">
    <source>
        <dbReference type="Proteomes" id="UP000327044"/>
    </source>
</evidence>
<gene>
    <name evidence="2" type="ORF">PPYR_00945</name>
</gene>
<sequence length="147" mass="17397">MAPAAQPKTEFKTPISIMKSKEQAWAKLERAPFPAPDLTKLKTMTYFDNPINYEFKQEYDHFFAFTKTLPLFDHRKRTDNRAYPADIREHIFQQEKRKAVPATTSLVYGRPCRVQIDFPMMQYFRQAEIASMYRRSGVMPPIERELI</sequence>
<accession>A0A1Y1MUD2</accession>